<evidence type="ECO:0000313" key="1">
    <source>
        <dbReference type="EMBL" id="ATZ93541.1"/>
    </source>
</evidence>
<name>A0A2K8QJ91_9GAMM</name>
<organism evidence="1 2">
    <name type="scientific">Dickeya fangzhongdai</name>
    <dbReference type="NCBI Taxonomy" id="1778540"/>
    <lineage>
        <taxon>Bacteria</taxon>
        <taxon>Pseudomonadati</taxon>
        <taxon>Pseudomonadota</taxon>
        <taxon>Gammaproteobacteria</taxon>
        <taxon>Enterobacterales</taxon>
        <taxon>Pectobacteriaceae</taxon>
        <taxon>Dickeya</taxon>
    </lineage>
</organism>
<protein>
    <submittedName>
        <fullName evidence="1">Uncharacterized protein</fullName>
    </submittedName>
</protein>
<sequence length="90" mass="9514">MAAGDPERLSAAHSGDERLLCPPLRLAITTTGAAADYRCALISSLDSACSAYLFSQNVIHYKRQQITSIPVILQVAGALAALTHPSHLLV</sequence>
<dbReference type="EMBL" id="CP025003">
    <property type="protein sequence ID" value="ATZ93541.1"/>
    <property type="molecule type" value="Genomic_DNA"/>
</dbReference>
<proteinExistence type="predicted"/>
<reference evidence="2" key="1">
    <citation type="journal article" date="2018" name="Genome Announc.">
        <title>Complete genome sequence of a Dickeya fangzhongdai type strain causing bleeding canker of pear tree trunks.</title>
        <authorList>
            <person name="Zhao Y."/>
            <person name="Tian Y."/>
            <person name="Li X."/>
            <person name="Hu B."/>
        </authorList>
    </citation>
    <scope>NUCLEOTIDE SEQUENCE [LARGE SCALE GENOMIC DNA]</scope>
    <source>
        <strain evidence="2">DSM 101947</strain>
    </source>
</reference>
<dbReference type="AlphaFoldDB" id="A0A2K8QJ91"/>
<dbReference type="KEGG" id="dfn:CVE23_05855"/>
<dbReference type="Proteomes" id="UP000231901">
    <property type="component" value="Chromosome"/>
</dbReference>
<accession>A0A2K8QJ91</accession>
<keyword evidence="2" id="KW-1185">Reference proteome</keyword>
<gene>
    <name evidence="1" type="ORF">CVE23_05855</name>
</gene>
<evidence type="ECO:0000313" key="2">
    <source>
        <dbReference type="Proteomes" id="UP000231901"/>
    </source>
</evidence>